<gene>
    <name evidence="1" type="ORF">WMO62_04385</name>
</gene>
<accession>A0ABV1HYS3</accession>
<reference evidence="1 2" key="1">
    <citation type="submission" date="2024-03" db="EMBL/GenBank/DDBJ databases">
        <title>Human intestinal bacterial collection.</title>
        <authorList>
            <person name="Pauvert C."/>
            <person name="Hitch T.C.A."/>
            <person name="Clavel T."/>
        </authorList>
    </citation>
    <scope>NUCLEOTIDE SEQUENCE [LARGE SCALE GENOMIC DNA]</scope>
    <source>
        <strain evidence="1 2">CLA-AA-H78B</strain>
    </source>
</reference>
<dbReference type="RefSeq" id="WP_349143930.1">
    <property type="nucleotide sequence ID" value="NZ_JBBMFC010000006.1"/>
</dbReference>
<name>A0ABV1HYS3_9FIRM</name>
<keyword evidence="2" id="KW-1185">Reference proteome</keyword>
<sequence length="215" mass="24959">MERYMNMSDVTLANITDEQFAMLVDIECMYNGKIISVDKPTYQVEPTVPVGEIDVYEVAGYNFTDPKEAEKVAQIINSSTSRVRLDYDYKVGYEYRYIETEEDTSVKVVAKNVYSKDTFSYLSGILTNITEIRDSNKKAKKEYAARCYERNEIAEEISKAVSEARSREYRLKVACNVYTKYLELCNGDKEIADKFFKQSEYSDLFDKITKKTEEE</sequence>
<dbReference type="EMBL" id="JBBMFC010000006">
    <property type="protein sequence ID" value="MEQ2578082.1"/>
    <property type="molecule type" value="Genomic_DNA"/>
</dbReference>
<comment type="caution">
    <text evidence="1">The sequence shown here is derived from an EMBL/GenBank/DDBJ whole genome shotgun (WGS) entry which is preliminary data.</text>
</comment>
<evidence type="ECO:0000313" key="2">
    <source>
        <dbReference type="Proteomes" id="UP001470288"/>
    </source>
</evidence>
<organism evidence="1 2">
    <name type="scientific">Hominiventricola aquisgranensis</name>
    <dbReference type="NCBI Taxonomy" id="3133164"/>
    <lineage>
        <taxon>Bacteria</taxon>
        <taxon>Bacillati</taxon>
        <taxon>Bacillota</taxon>
        <taxon>Clostridia</taxon>
        <taxon>Lachnospirales</taxon>
        <taxon>Lachnospiraceae</taxon>
        <taxon>Hominiventricola</taxon>
    </lineage>
</organism>
<dbReference type="Proteomes" id="UP001470288">
    <property type="component" value="Unassembled WGS sequence"/>
</dbReference>
<proteinExistence type="predicted"/>
<evidence type="ECO:0000313" key="1">
    <source>
        <dbReference type="EMBL" id="MEQ2578082.1"/>
    </source>
</evidence>
<protein>
    <submittedName>
        <fullName evidence="1">Uncharacterized protein</fullName>
    </submittedName>
</protein>